<feature type="transmembrane region" description="Helical" evidence="1">
    <location>
        <begin position="73"/>
        <end position="93"/>
    </location>
</feature>
<feature type="signal peptide" evidence="2">
    <location>
        <begin position="1"/>
        <end position="41"/>
    </location>
</feature>
<keyword evidence="2" id="KW-0732">Signal</keyword>
<sequence length="128" mass="13408">MKTKTVGTISEFMNPQPKAKRKVSSVTVPLLLAGGATPAMAQEPHAVTVSVNGAIKEKIVGSFDPLVELITHLSYPVATVMVTGGALMVMIGLKEKGYSTIQTASIGFILVQMAPLLLELLFGIGEAV</sequence>
<gene>
    <name evidence="3" type="ORF">SAMN05192534_12389</name>
</gene>
<evidence type="ECO:0000313" key="3">
    <source>
        <dbReference type="EMBL" id="SDI16626.1"/>
    </source>
</evidence>
<name>A0A1G8ICK7_9BACI</name>
<evidence type="ECO:0000256" key="2">
    <source>
        <dbReference type="SAM" id="SignalP"/>
    </source>
</evidence>
<organism evidence="3 4">
    <name type="scientific">Alteribacillus persepolensis</name>
    <dbReference type="NCBI Taxonomy" id="568899"/>
    <lineage>
        <taxon>Bacteria</taxon>
        <taxon>Bacillati</taxon>
        <taxon>Bacillota</taxon>
        <taxon>Bacilli</taxon>
        <taxon>Bacillales</taxon>
        <taxon>Bacillaceae</taxon>
        <taxon>Alteribacillus</taxon>
    </lineage>
</organism>
<keyword evidence="1" id="KW-1133">Transmembrane helix</keyword>
<dbReference type="EMBL" id="FNDK01000023">
    <property type="protein sequence ID" value="SDI16626.1"/>
    <property type="molecule type" value="Genomic_DNA"/>
</dbReference>
<dbReference type="STRING" id="568899.SAMN05192534_12389"/>
<feature type="chain" id="PRO_5011701374" description="TrbC/VIRB2 family protein" evidence="2">
    <location>
        <begin position="42"/>
        <end position="128"/>
    </location>
</feature>
<keyword evidence="1" id="KW-0812">Transmembrane</keyword>
<keyword evidence="4" id="KW-1185">Reference proteome</keyword>
<evidence type="ECO:0000313" key="4">
    <source>
        <dbReference type="Proteomes" id="UP000199163"/>
    </source>
</evidence>
<accession>A0A1G8ICK7</accession>
<protein>
    <recommendedName>
        <fullName evidence="5">TrbC/VIRB2 family protein</fullName>
    </recommendedName>
</protein>
<dbReference type="AlphaFoldDB" id="A0A1G8ICK7"/>
<proteinExistence type="predicted"/>
<dbReference type="OrthoDB" id="2454059at2"/>
<evidence type="ECO:0008006" key="5">
    <source>
        <dbReference type="Google" id="ProtNLM"/>
    </source>
</evidence>
<evidence type="ECO:0000256" key="1">
    <source>
        <dbReference type="SAM" id="Phobius"/>
    </source>
</evidence>
<reference evidence="4" key="1">
    <citation type="submission" date="2016-10" db="EMBL/GenBank/DDBJ databases">
        <authorList>
            <person name="Varghese N."/>
            <person name="Submissions S."/>
        </authorList>
    </citation>
    <scope>NUCLEOTIDE SEQUENCE [LARGE SCALE GENOMIC DNA]</scope>
    <source>
        <strain evidence="4">DSM 21632</strain>
    </source>
</reference>
<dbReference type="Proteomes" id="UP000199163">
    <property type="component" value="Unassembled WGS sequence"/>
</dbReference>
<keyword evidence="1" id="KW-0472">Membrane</keyword>
<feature type="transmembrane region" description="Helical" evidence="1">
    <location>
        <begin position="105"/>
        <end position="125"/>
    </location>
</feature>
<dbReference type="RefSeq" id="WP_091275685.1">
    <property type="nucleotide sequence ID" value="NZ_FNDK01000023.1"/>
</dbReference>